<dbReference type="RefSeq" id="WP_119602317.1">
    <property type="nucleotide sequence ID" value="NZ_QXQA01000017.1"/>
</dbReference>
<sequence>MLFLKGMLLDLSIAAPVGPIGLWCMRQTLRYGKRYGFVSGLGAAAADAAYGLTAALGLSIVTQFLLRHSAWIQLTGAMFIIYLAYKTLKSPVQTDCSDGPAKHASLPQAFLTTFFLTLTNPMTILSFIAIFAGMGAGWAGQSPLLLVVGVFAGSAVWWLLLAYLVGWLRERLNAKLMRSIQIGAGLVLFGFGAYSLLNVISPL</sequence>
<evidence type="ECO:0000256" key="6">
    <source>
        <dbReference type="SAM" id="Phobius"/>
    </source>
</evidence>
<dbReference type="PANTHER" id="PTHR30086">
    <property type="entry name" value="ARGININE EXPORTER PROTEIN ARGO"/>
    <property type="match status" value="1"/>
</dbReference>
<dbReference type="GO" id="GO:0015171">
    <property type="term" value="F:amino acid transmembrane transporter activity"/>
    <property type="evidence" value="ECO:0007669"/>
    <property type="project" value="TreeGrafter"/>
</dbReference>
<dbReference type="EMBL" id="QXQA01000017">
    <property type="protein sequence ID" value="RIX49989.1"/>
    <property type="molecule type" value="Genomic_DNA"/>
</dbReference>
<feature type="transmembrane region" description="Helical" evidence="6">
    <location>
        <begin position="180"/>
        <end position="200"/>
    </location>
</feature>
<name>A0A3A1UN72_9BACL</name>
<evidence type="ECO:0000256" key="5">
    <source>
        <dbReference type="ARBA" id="ARBA00023136"/>
    </source>
</evidence>
<dbReference type="Proteomes" id="UP000266482">
    <property type="component" value="Unassembled WGS sequence"/>
</dbReference>
<evidence type="ECO:0000256" key="1">
    <source>
        <dbReference type="ARBA" id="ARBA00004651"/>
    </source>
</evidence>
<keyword evidence="8" id="KW-1185">Reference proteome</keyword>
<keyword evidence="4 6" id="KW-1133">Transmembrane helix</keyword>
<dbReference type="AlphaFoldDB" id="A0A3A1UN72"/>
<reference evidence="7 8" key="1">
    <citation type="submission" date="2018-09" db="EMBL/GenBank/DDBJ databases">
        <title>Paenibacillus aracenensis nov. sp. isolated from a cave in southern Spain.</title>
        <authorList>
            <person name="Jurado V."/>
            <person name="Gutierrez-Patricio S."/>
            <person name="Gonzalez-Pimentel J.L."/>
            <person name="Miller A.Z."/>
            <person name="Laiz L."/>
            <person name="Saiz-Jimenez C."/>
        </authorList>
    </citation>
    <scope>NUCLEOTIDE SEQUENCE [LARGE SCALE GENOMIC DNA]</scope>
    <source>
        <strain evidence="7 8">DSM 22867</strain>
    </source>
</reference>
<evidence type="ECO:0000313" key="7">
    <source>
        <dbReference type="EMBL" id="RIX49989.1"/>
    </source>
</evidence>
<feature type="transmembrane region" description="Helical" evidence="6">
    <location>
        <begin position="70"/>
        <end position="88"/>
    </location>
</feature>
<organism evidence="7 8">
    <name type="scientific">Paenibacillus nanensis</name>
    <dbReference type="NCBI Taxonomy" id="393251"/>
    <lineage>
        <taxon>Bacteria</taxon>
        <taxon>Bacillati</taxon>
        <taxon>Bacillota</taxon>
        <taxon>Bacilli</taxon>
        <taxon>Bacillales</taxon>
        <taxon>Paenibacillaceae</taxon>
        <taxon>Paenibacillus</taxon>
    </lineage>
</organism>
<evidence type="ECO:0000256" key="4">
    <source>
        <dbReference type="ARBA" id="ARBA00022989"/>
    </source>
</evidence>
<keyword evidence="3 6" id="KW-0812">Transmembrane</keyword>
<comment type="caution">
    <text evidence="7">The sequence shown here is derived from an EMBL/GenBank/DDBJ whole genome shotgun (WGS) entry which is preliminary data.</text>
</comment>
<dbReference type="GO" id="GO:0005886">
    <property type="term" value="C:plasma membrane"/>
    <property type="evidence" value="ECO:0007669"/>
    <property type="project" value="UniProtKB-SubCell"/>
</dbReference>
<dbReference type="PANTHER" id="PTHR30086:SF20">
    <property type="entry name" value="ARGININE EXPORTER PROTEIN ARGO-RELATED"/>
    <property type="match status" value="1"/>
</dbReference>
<feature type="transmembrane region" description="Helical" evidence="6">
    <location>
        <begin position="109"/>
        <end position="132"/>
    </location>
</feature>
<gene>
    <name evidence="7" type="ORF">D3P08_22235</name>
</gene>
<comment type="subcellular location">
    <subcellularLocation>
        <location evidence="1">Cell membrane</location>
        <topology evidence="1">Multi-pass membrane protein</topology>
    </subcellularLocation>
</comment>
<evidence type="ECO:0000313" key="8">
    <source>
        <dbReference type="Proteomes" id="UP000266482"/>
    </source>
</evidence>
<dbReference type="OrthoDB" id="7874789at2"/>
<dbReference type="Pfam" id="PF01810">
    <property type="entry name" value="LysE"/>
    <property type="match status" value="1"/>
</dbReference>
<evidence type="ECO:0000256" key="3">
    <source>
        <dbReference type="ARBA" id="ARBA00022692"/>
    </source>
</evidence>
<protein>
    <submittedName>
        <fullName evidence="7">LysE family translocator</fullName>
    </submittedName>
</protein>
<feature type="transmembrane region" description="Helical" evidence="6">
    <location>
        <begin position="144"/>
        <end position="168"/>
    </location>
</feature>
<keyword evidence="5 6" id="KW-0472">Membrane</keyword>
<evidence type="ECO:0000256" key="2">
    <source>
        <dbReference type="ARBA" id="ARBA00022475"/>
    </source>
</evidence>
<feature type="transmembrane region" description="Helical" evidence="6">
    <location>
        <begin position="37"/>
        <end position="58"/>
    </location>
</feature>
<accession>A0A3A1UN72</accession>
<dbReference type="InterPro" id="IPR001123">
    <property type="entry name" value="LeuE-type"/>
</dbReference>
<proteinExistence type="predicted"/>
<keyword evidence="2" id="KW-1003">Cell membrane</keyword>